<proteinExistence type="predicted"/>
<keyword evidence="4" id="KW-1185">Reference proteome</keyword>
<organism evidence="3 4">
    <name type="scientific">Sphingomonas aurea</name>
    <dbReference type="NCBI Taxonomy" id="3063994"/>
    <lineage>
        <taxon>Bacteria</taxon>
        <taxon>Pseudomonadati</taxon>
        <taxon>Pseudomonadota</taxon>
        <taxon>Alphaproteobacteria</taxon>
        <taxon>Sphingomonadales</taxon>
        <taxon>Sphingomonadaceae</taxon>
        <taxon>Sphingomonas</taxon>
    </lineage>
</organism>
<keyword evidence="3" id="KW-0436">Ligase</keyword>
<dbReference type="InterPro" id="IPR011762">
    <property type="entry name" value="COA_CT_N"/>
</dbReference>
<dbReference type="SUPFAM" id="SSF52096">
    <property type="entry name" value="ClpP/crotonase"/>
    <property type="match status" value="2"/>
</dbReference>
<accession>A0ABT9EF63</accession>
<gene>
    <name evidence="3" type="ORF">Q5H91_00090</name>
</gene>
<dbReference type="EC" id="6.-.-.-" evidence="3"/>
<dbReference type="RefSeq" id="WP_305171197.1">
    <property type="nucleotide sequence ID" value="NZ_JAUUDS010000001.1"/>
</dbReference>
<dbReference type="EMBL" id="JAUUDS010000001">
    <property type="protein sequence ID" value="MDP1025600.1"/>
    <property type="molecule type" value="Genomic_DNA"/>
</dbReference>
<comment type="caution">
    <text evidence="3">The sequence shown here is derived from an EMBL/GenBank/DDBJ whole genome shotgun (WGS) entry which is preliminary data.</text>
</comment>
<dbReference type="PROSITE" id="PS50980">
    <property type="entry name" value="COA_CT_NTER"/>
    <property type="match status" value="1"/>
</dbReference>
<dbReference type="Gene3D" id="3.90.226.10">
    <property type="entry name" value="2-enoyl-CoA Hydratase, Chain A, domain 1"/>
    <property type="match status" value="2"/>
</dbReference>
<evidence type="ECO:0000259" key="2">
    <source>
        <dbReference type="PROSITE" id="PS50989"/>
    </source>
</evidence>
<feature type="domain" description="CoA carboxyltransferase C-terminal" evidence="2">
    <location>
        <begin position="265"/>
        <end position="506"/>
    </location>
</feature>
<dbReference type="InterPro" id="IPR051047">
    <property type="entry name" value="AccD/PCCB"/>
</dbReference>
<sequence>MSSTIAMLETKRAAARLGGGEKRIAAQHAKGKLTARERLDVLLDEDSFEELDMFVEHNCVDFGMETQIVPGDGVVTGSGTINGRLVFVFSQDFTVFGGSLSERHAAKICKIMDMALKVGAPVIGLNDSGGARIQEGVASLGGYAEVFQRNVLASGVVPQLSLIMGPCAGGAVYSPAMTDFIFMVKDSSYMFVTGPDVVKTVTNEVVTQEALGGAVTHTTKTSVADVAFENDVEALLAARDFIDFLPLSNRAKESGGVPERPTADPWDRAEAGLDTLIPASASQPYDMHELIAKVVDEGDFFEVQPAHAANILCGFARIEGRTIGIVANQPMVLAGVLDINSSKKAARFVRFCDAFEIPIVTFVDVPGFLPGTAQEHNGIIKHGAKLLFAYAEATVPKITVITRKAYGGAYDVMASKHLRGDLNYAWPTAEIAVMGAKGAVEIIFRGKTPEEIAERTAEYEARFANPFVAASKGFIDEVIQPHSTRRRIALGLRKLRGKSLENPWKKHDNIPL</sequence>
<dbReference type="InterPro" id="IPR034733">
    <property type="entry name" value="AcCoA_carboxyl_beta"/>
</dbReference>
<evidence type="ECO:0000259" key="1">
    <source>
        <dbReference type="PROSITE" id="PS50980"/>
    </source>
</evidence>
<dbReference type="PROSITE" id="PS50989">
    <property type="entry name" value="COA_CT_CTER"/>
    <property type="match status" value="1"/>
</dbReference>
<dbReference type="PANTHER" id="PTHR43842:SF4">
    <property type="match status" value="1"/>
</dbReference>
<name>A0ABT9EF63_9SPHN</name>
<feature type="domain" description="CoA carboxyltransferase N-terminal" evidence="1">
    <location>
        <begin position="1"/>
        <end position="257"/>
    </location>
</feature>
<evidence type="ECO:0000313" key="4">
    <source>
        <dbReference type="Proteomes" id="UP001230685"/>
    </source>
</evidence>
<protein>
    <submittedName>
        <fullName evidence="3">Acyl-CoA carboxylase subunit beta</fullName>
        <ecNumber evidence="3">6.-.-.-</ecNumber>
    </submittedName>
</protein>
<reference evidence="3 4" key="1">
    <citation type="submission" date="2023-07" db="EMBL/GenBank/DDBJ databases">
        <authorList>
            <person name="Kim M.K."/>
        </authorList>
    </citation>
    <scope>NUCLEOTIDE SEQUENCE [LARGE SCALE GENOMIC DNA]</scope>
    <source>
        <strain evidence="3 4">KR1UV-12</strain>
    </source>
</reference>
<dbReference type="InterPro" id="IPR029045">
    <property type="entry name" value="ClpP/crotonase-like_dom_sf"/>
</dbReference>
<dbReference type="Pfam" id="PF01039">
    <property type="entry name" value="Carboxyl_trans"/>
    <property type="match status" value="1"/>
</dbReference>
<dbReference type="InterPro" id="IPR011763">
    <property type="entry name" value="COA_CT_C"/>
</dbReference>
<dbReference type="Proteomes" id="UP001230685">
    <property type="component" value="Unassembled WGS sequence"/>
</dbReference>
<dbReference type="GO" id="GO:0016874">
    <property type="term" value="F:ligase activity"/>
    <property type="evidence" value="ECO:0007669"/>
    <property type="project" value="UniProtKB-KW"/>
</dbReference>
<evidence type="ECO:0000313" key="3">
    <source>
        <dbReference type="EMBL" id="MDP1025600.1"/>
    </source>
</evidence>
<dbReference type="PANTHER" id="PTHR43842">
    <property type="entry name" value="PROPIONYL-COA CARBOXYLASE BETA CHAIN"/>
    <property type="match status" value="1"/>
</dbReference>